<evidence type="ECO:0000256" key="2">
    <source>
        <dbReference type="ARBA" id="ARBA00022525"/>
    </source>
</evidence>
<feature type="region of interest" description="Disordered" evidence="6">
    <location>
        <begin position="364"/>
        <end position="383"/>
    </location>
</feature>
<keyword evidence="5" id="KW-0572">Peptidoglycan-anchor</keyword>
<dbReference type="Gene3D" id="3.10.20.320">
    <property type="entry name" value="Putative peptidoglycan bound protein (lpxtg motif)"/>
    <property type="match status" value="5"/>
</dbReference>
<dbReference type="Pfam" id="PF17966">
    <property type="entry name" value="Muc_B2"/>
    <property type="match status" value="2"/>
</dbReference>
<name>A0A3R8SHW5_STRSU</name>
<keyword evidence="4" id="KW-0677">Repeat</keyword>
<dbReference type="EMBL" id="RSDO01000009">
    <property type="protein sequence ID" value="RRR52746.1"/>
    <property type="molecule type" value="Genomic_DNA"/>
</dbReference>
<dbReference type="Gene3D" id="3.10.20.470">
    <property type="match status" value="2"/>
</dbReference>
<gene>
    <name evidence="8" type="ORF">EI998_06355</name>
</gene>
<evidence type="ECO:0000256" key="4">
    <source>
        <dbReference type="ARBA" id="ARBA00022737"/>
    </source>
</evidence>
<keyword evidence="1" id="KW-0134">Cell wall</keyword>
<keyword evidence="3" id="KW-0732">Signal</keyword>
<dbReference type="InterPro" id="IPR041558">
    <property type="entry name" value="MucBP_2"/>
</dbReference>
<evidence type="ECO:0000256" key="5">
    <source>
        <dbReference type="ARBA" id="ARBA00023088"/>
    </source>
</evidence>
<organism evidence="8 9">
    <name type="scientific">Streptococcus suis</name>
    <dbReference type="NCBI Taxonomy" id="1307"/>
    <lineage>
        <taxon>Bacteria</taxon>
        <taxon>Bacillati</taxon>
        <taxon>Bacillota</taxon>
        <taxon>Bacilli</taxon>
        <taxon>Lactobacillales</taxon>
        <taxon>Streptococcaceae</taxon>
        <taxon>Streptococcus</taxon>
    </lineage>
</organism>
<protein>
    <submittedName>
        <fullName evidence="8">LPXTG cell wall anchor domain-containing protein</fullName>
    </submittedName>
</protein>
<dbReference type="Pfam" id="PF17965">
    <property type="entry name" value="MucBP_2"/>
    <property type="match status" value="1"/>
</dbReference>
<reference evidence="8 9" key="2">
    <citation type="submission" date="2018-12" db="EMBL/GenBank/DDBJ databases">
        <title>Whole-genome sequences of fifteen clinical Streptococcus suis strains isolated from pigs between 2006 and 2018.</title>
        <authorList>
            <person name="Stevens M.J.A."/>
            <person name="Cernela N."/>
            <person name="Spoerry Serrano N."/>
            <person name="Schmitt S."/>
            <person name="Schrenzel J."/>
            <person name="Stephan R."/>
        </authorList>
    </citation>
    <scope>NUCLEOTIDE SEQUENCE [LARGE SCALE GENOMIC DNA]</scope>
    <source>
        <strain evidence="8 9">PP422</strain>
    </source>
</reference>
<dbReference type="InterPro" id="IPR041495">
    <property type="entry name" value="Mub_B2"/>
</dbReference>
<dbReference type="NCBIfam" id="TIGR01167">
    <property type="entry name" value="LPXTG_anchor"/>
    <property type="match status" value="1"/>
</dbReference>
<feature type="region of interest" description="Disordered" evidence="6">
    <location>
        <begin position="850"/>
        <end position="883"/>
    </location>
</feature>
<dbReference type="Gene3D" id="2.60.40.4300">
    <property type="match status" value="2"/>
</dbReference>
<dbReference type="Proteomes" id="UP000274117">
    <property type="component" value="Unassembled WGS sequence"/>
</dbReference>
<feature type="compositionally biased region" description="Pro residues" evidence="6">
    <location>
        <begin position="1548"/>
        <end position="1561"/>
    </location>
</feature>
<feature type="region of interest" description="Disordered" evidence="6">
    <location>
        <begin position="1514"/>
        <end position="1621"/>
    </location>
</feature>
<comment type="caution">
    <text evidence="8">The sequence shown here is derived from an EMBL/GenBank/DDBJ whole genome shotgun (WGS) entry which is preliminary data.</text>
</comment>
<evidence type="ECO:0000259" key="7">
    <source>
        <dbReference type="PROSITE" id="PS50847"/>
    </source>
</evidence>
<dbReference type="PROSITE" id="PS50847">
    <property type="entry name" value="GRAM_POS_ANCHORING"/>
    <property type="match status" value="1"/>
</dbReference>
<evidence type="ECO:0000256" key="6">
    <source>
        <dbReference type="SAM" id="MobiDB-lite"/>
    </source>
</evidence>
<reference evidence="8 9" key="1">
    <citation type="submission" date="2018-11" db="EMBL/GenBank/DDBJ databases">
        <authorList>
            <person name="Stevens M.J."/>
            <person name="Cernela N."/>
            <person name="Spoerry Serrano N."/>
            <person name="Schmitt S."/>
            <person name="Schrenzel J."/>
            <person name="Stephan R."/>
        </authorList>
    </citation>
    <scope>NUCLEOTIDE SEQUENCE [LARGE SCALE GENOMIC DNA]</scope>
    <source>
        <strain evidence="8 9">PP422</strain>
    </source>
</reference>
<evidence type="ECO:0000313" key="8">
    <source>
        <dbReference type="EMBL" id="RRR52746.1"/>
    </source>
</evidence>
<feature type="region of interest" description="Disordered" evidence="6">
    <location>
        <begin position="1349"/>
        <end position="1374"/>
    </location>
</feature>
<feature type="compositionally biased region" description="Low complexity" evidence="6">
    <location>
        <begin position="1588"/>
        <end position="1611"/>
    </location>
</feature>
<evidence type="ECO:0000256" key="3">
    <source>
        <dbReference type="ARBA" id="ARBA00022729"/>
    </source>
</evidence>
<evidence type="ECO:0000256" key="1">
    <source>
        <dbReference type="ARBA" id="ARBA00022512"/>
    </source>
</evidence>
<proteinExistence type="predicted"/>
<dbReference type="InterPro" id="IPR009459">
    <property type="entry name" value="MucBP_dom"/>
</dbReference>
<keyword evidence="2" id="KW-0964">Secreted</keyword>
<sequence>MEVSRFIPQPVTATTYYKTLPNPDSTNLATYEIGTVPGATTTPSGQREFLGYAYDSTTTETTTLGLSATVPYVDYARANLLGVGHKTIVSPVDTNGTIVRDFYVAGTSVEGTLDYFSTDTTGFIHILTSSQMAPGESNTAMIMNSDLLDKGYKVYIVDARQPGQTNNDIIPPNGTLVTDPAQLDFSSLSTDSHWFHIVINENPALGELGFTRVRLGSPKNPSRIQLQYNTRLDGTKDVNNDGQPDSFLGTNIGFAMNNTPVYSLTETTHWYTPIPQIAQIIYQKEDGTQLDGIDTATGNPGESINYSTTDRINSYKKAGYELVSDGGPQTGQDATYDYTNDDATDPSQKFYVVLKERVVDVPKDVVPGQPVDPNDPNSPVWPDTVGNLSLTEEVTRTITYVDEAGNEVATTFTDKVTFTRTAQVNLVTGDITYGAWTADNADNVLDGNVLPEVPGYTATTATKDGANVTPESTTVYAQVAADSADIVEKVVYVQDTQKAKITISTVDANGENKTEFATVTETGKATEPIATKTTEDVLLELKREGYDVETKVADDFLDSAKTFDNVKDAADQPSQSYEIVVKPRIVDIPKDVVPGQPVDPTDPNSPVWPAGVDNLTLTEEVTRTITYVDEAGNEVAATFTEKVTFTRTAQVNLVTGEITYSDWTADNGDNVLAGNPLPTVADHQVSTATKDGVAVLPASTTTDVTVAADSADIVEKVVYVKDKGSVTIQYKDTDGNVIKAPVIDEDNVAVGTAYDTTNEGDKPTVIPNADGTKYVLVPSLTEGAETGTVVKDGTTVTYVYQKVANWIPVIPGLPENERPVIPYPFDPENPEQPLTPTPDTVIPYVPGYVPVGPDGTTPLKPVDPNDPTKGYEPPTPSTPGDNTHIPYVKVEKGSVLVAFVDEAGSPIKSVVTDTDNAEVGTSYDTTDQKEDVIKANGFTYYFKEVKAGSEETGTVVEGVTTVTYVYTKVANWIPVIPGIPEDERPVFPYPFDPTNPDKPIDPTTPGTVIPYVPGYVPVGPDGTTPLTPVDPEDPSKGYVPPTPSTPGDNTYIPYVKAGSVVVKYQDTNGKELIAPVVDENNVKVGTAYDTTDQKKTEIKDAEGNRYVLVPSKTVGSETGEVTDGTTEVIYVYQKVANWIPQIPGVPENEYPVVPYPFDPNNPDVPVTPTPDTVIPYVPGYVPVGPDEVTPLTPVDPEDPSKGYVPPTVDNPGEDTPIPYVKAGSVVVKYQDTNGKELIAPVVDENNVKVGTAYDTTDQKKTEIKDAEGNRYVLVPSKTVGSETGEVTDGTTEVIYVYQKVANWIPQIPGVPEGQEPKVPYPFDPDNPDVPVTPTPDTVIPYVPGYVPVDPKTNEPLKPVDPTDPKKGYVPPVPTTPGVDTPIPYVKAGSVVVKYQDTNGKELIAPVVDENNVKVGTAYDTTDQKKSEIVDAEGNRYVLVPSKTVGSETGEVTDGTTEVIYVYQKVANWIPQIPGVPEGQEPKVPYPFDPDNPDVPVTPTPDTVIPYVPGYVPVDPKTNEPLKPVDPTDPKKGYVPPVPTTPGVDTPIPYVPVTPVTPPVRPTEPGKPVTPPVRPTEPGKPVTPPVTPDVPGKPVTPVTPATPATPATPGAAQLPNTGETSSSAAAILGAGMLVAALALAGKRRRNED</sequence>
<feature type="region of interest" description="Disordered" evidence="6">
    <location>
        <begin position="1021"/>
        <end position="1045"/>
    </location>
</feature>
<dbReference type="Pfam" id="PF06458">
    <property type="entry name" value="MucBP"/>
    <property type="match status" value="5"/>
</dbReference>
<dbReference type="InterPro" id="IPR019931">
    <property type="entry name" value="LPXTG_anchor"/>
</dbReference>
<accession>A0A3R8SHW5</accession>
<evidence type="ECO:0000313" key="9">
    <source>
        <dbReference type="Proteomes" id="UP000274117"/>
    </source>
</evidence>
<feature type="domain" description="Gram-positive cocci surface proteins LPxTG" evidence="7">
    <location>
        <begin position="1613"/>
        <end position="1647"/>
    </location>
</feature>
<dbReference type="Pfam" id="PF00746">
    <property type="entry name" value="Gram_pos_anchor"/>
    <property type="match status" value="1"/>
</dbReference>
<feature type="region of interest" description="Disordered" evidence="6">
    <location>
        <begin position="1193"/>
        <end position="1215"/>
    </location>
</feature>